<proteinExistence type="predicted"/>
<evidence type="ECO:0000313" key="3">
    <source>
        <dbReference type="Proteomes" id="UP000009328"/>
    </source>
</evidence>
<comment type="caution">
    <text evidence="2">The sequence shown here is derived from an EMBL/GenBank/DDBJ whole genome shotgun (WGS) entry which is preliminary data.</text>
</comment>
<gene>
    <name evidence="2" type="ORF">BN7_5906</name>
</gene>
<dbReference type="STRING" id="1206466.K0KXZ3"/>
<dbReference type="InParanoid" id="K0KXZ3"/>
<feature type="region of interest" description="Disordered" evidence="1">
    <location>
        <begin position="46"/>
        <end position="68"/>
    </location>
</feature>
<dbReference type="HOGENOM" id="CLU_977291_0_0_1"/>
<evidence type="ECO:0000256" key="1">
    <source>
        <dbReference type="SAM" id="MobiDB-lite"/>
    </source>
</evidence>
<dbReference type="AlphaFoldDB" id="K0KXZ3"/>
<evidence type="ECO:0000313" key="2">
    <source>
        <dbReference type="EMBL" id="CCH46314.1"/>
    </source>
</evidence>
<organism evidence="2 3">
    <name type="scientific">Wickerhamomyces ciferrii (strain ATCC 14091 / BCRC 22168 / CBS 111 / JCM 3599 / NBRC 0793 / NRRL Y-1031 F-60-10)</name>
    <name type="common">Yeast</name>
    <name type="synonym">Pichia ciferrii</name>
    <dbReference type="NCBI Taxonomy" id="1206466"/>
    <lineage>
        <taxon>Eukaryota</taxon>
        <taxon>Fungi</taxon>
        <taxon>Dikarya</taxon>
        <taxon>Ascomycota</taxon>
        <taxon>Saccharomycotina</taxon>
        <taxon>Saccharomycetes</taxon>
        <taxon>Phaffomycetales</taxon>
        <taxon>Wickerhamomycetaceae</taxon>
        <taxon>Wickerhamomyces</taxon>
    </lineage>
</organism>
<accession>K0KXZ3</accession>
<reference evidence="2 3" key="1">
    <citation type="journal article" date="2012" name="Eukaryot. Cell">
        <title>Draft genome sequence of Wickerhamomyces ciferrii NRRL Y-1031 F-60-10.</title>
        <authorList>
            <person name="Schneider J."/>
            <person name="Andrea H."/>
            <person name="Blom J."/>
            <person name="Jaenicke S."/>
            <person name="Ruckert C."/>
            <person name="Schorsch C."/>
            <person name="Szczepanowski R."/>
            <person name="Farwick M."/>
            <person name="Goesmann A."/>
            <person name="Puhler A."/>
            <person name="Schaffer S."/>
            <person name="Tauch A."/>
            <person name="Kohler T."/>
            <person name="Brinkrolf K."/>
        </authorList>
    </citation>
    <scope>NUCLEOTIDE SEQUENCE [LARGE SCALE GENOMIC DNA]</scope>
    <source>
        <strain evidence="3">ATCC 14091 / BCRC 22168 / CBS 111 / JCM 3599 / NBRC 0793 / NRRL Y-1031 F-60-10</strain>
    </source>
</reference>
<dbReference type="EMBL" id="CAIF01000239">
    <property type="protein sequence ID" value="CCH46314.1"/>
    <property type="molecule type" value="Genomic_DNA"/>
</dbReference>
<sequence>MHLGDLNSLSSHSTYCPISVVVPALKQDHNIISGLAENLSEGIDIDERYDPDDFSSSNSEQENNRVSSIKDPRFFDDSIVSPISPNTENSKIASIKFDKFAQLLLYDGSKRSKFQKYKASLSQSGGKENIINQSEIEKRADQFKNRGSLNLSSASALSPNSAHRLKTFKISTLSRFSTYHIKPEVKPSYQYSSIDQIVSTLNDPLVSVRPILKSKHNVNASVESVRANFCDKVEVDDFMDFFEDFERHRSESEPYLGKVREKQLMKYYNSSESTSPTTDESAMAA</sequence>
<dbReference type="Proteomes" id="UP000009328">
    <property type="component" value="Unassembled WGS sequence"/>
</dbReference>
<feature type="compositionally biased region" description="Polar residues" evidence="1">
    <location>
        <begin position="54"/>
        <end position="67"/>
    </location>
</feature>
<keyword evidence="3" id="KW-1185">Reference proteome</keyword>
<name>K0KXZ3_WICCF</name>
<protein>
    <submittedName>
        <fullName evidence="2">Uncharacterized protein</fullName>
    </submittedName>
</protein>